<dbReference type="GO" id="GO:0006526">
    <property type="term" value="P:L-arginine biosynthetic process"/>
    <property type="evidence" value="ECO:0007669"/>
    <property type="project" value="UniProtKB-UniRule"/>
</dbReference>
<dbReference type="GO" id="GO:0070401">
    <property type="term" value="F:NADP+ binding"/>
    <property type="evidence" value="ECO:0007669"/>
    <property type="project" value="InterPro"/>
</dbReference>
<dbReference type="PANTHER" id="PTHR32338:SF10">
    <property type="entry name" value="N-ACETYL-GAMMA-GLUTAMYL-PHOSPHATE REDUCTASE, CHLOROPLASTIC-RELATED"/>
    <property type="match status" value="1"/>
</dbReference>
<dbReference type="EC" id="1.2.1.38" evidence="5"/>
<dbReference type="Gene3D" id="3.30.360.10">
    <property type="entry name" value="Dihydrodipicolinate Reductase, domain 2"/>
    <property type="match status" value="1"/>
</dbReference>
<comment type="pathway">
    <text evidence="5">Amino-acid biosynthesis; L-arginine biosynthesis; N(2)-acetyl-L-ornithine from L-glutamate: step 3/4.</text>
</comment>
<protein>
    <recommendedName>
        <fullName evidence="5">N-acetyl-gamma-glutamyl-phosphate reductase</fullName>
        <shortName evidence="5">AGPR</shortName>
        <ecNumber evidence="5">1.2.1.38</ecNumber>
    </recommendedName>
    <alternativeName>
        <fullName evidence="5">N-acetyl-glutamate semialdehyde dehydrogenase</fullName>
        <shortName evidence="5">NAGSA dehydrogenase</shortName>
    </alternativeName>
</protein>
<evidence type="ECO:0000259" key="6">
    <source>
        <dbReference type="SMART" id="SM00859"/>
    </source>
</evidence>
<evidence type="ECO:0000313" key="7">
    <source>
        <dbReference type="EMBL" id="KAE9631703.1"/>
    </source>
</evidence>
<sequence>MTHKIAILGASGYTGAELVRLISQHPSFEIAALSADRKAGMEMSQVFPHLRHLEMPTLCKIGEIDFSQIDLCFCALPHKTSQEVIAALPKTLKIVDLSADFRLRDPAAYEKWYGNPHSALEQQSEAVYGLTEFYRNDIAAARLVAGTGCNAATGQFALRPLIADGVIDLDEIILDLKCAVSGAGRALKEGLLHAELSEGYNAYAIGGTHRHLGEFDQEFSKVAGREVKVQFTPHLMPANRGILATAYVKGDAQQIHECLAAAYTGEPFIEVLPFGEAPSTHHVRGSNFCHIGVAADRIEGRAIVIAALDNLTKGSSGQALQNANLMLGEDETSGLMMAPLFP</sequence>
<name>A0A6A4RDE5_9RHOB</name>
<dbReference type="NCBIfam" id="TIGR01850">
    <property type="entry name" value="argC"/>
    <property type="match status" value="1"/>
</dbReference>
<dbReference type="InterPro" id="IPR050085">
    <property type="entry name" value="AGPR"/>
</dbReference>
<keyword evidence="3 5" id="KW-0521">NADP</keyword>
<dbReference type="SUPFAM" id="SSF55347">
    <property type="entry name" value="Glyceraldehyde-3-phosphate dehydrogenase-like, C-terminal domain"/>
    <property type="match status" value="1"/>
</dbReference>
<feature type="active site" evidence="5">
    <location>
        <position position="149"/>
    </location>
</feature>
<comment type="function">
    <text evidence="5">Catalyzes the NADPH-dependent reduction of N-acetyl-5-glutamyl phosphate to yield N-acetyl-L-glutamate 5-semialdehyde.</text>
</comment>
<dbReference type="PANTHER" id="PTHR32338">
    <property type="entry name" value="N-ACETYL-GAMMA-GLUTAMYL-PHOSPHATE REDUCTASE, CHLOROPLASTIC-RELATED-RELATED"/>
    <property type="match status" value="1"/>
</dbReference>
<evidence type="ECO:0000256" key="5">
    <source>
        <dbReference type="HAMAP-Rule" id="MF_00150"/>
    </source>
</evidence>
<dbReference type="UniPathway" id="UPA00068">
    <property type="reaction ID" value="UER00108"/>
</dbReference>
<organism evidence="7 8">
    <name type="scientific">Parasedimentitalea maritima</name>
    <dbReference type="NCBI Taxonomy" id="2578117"/>
    <lineage>
        <taxon>Bacteria</taxon>
        <taxon>Pseudomonadati</taxon>
        <taxon>Pseudomonadota</taxon>
        <taxon>Alphaproteobacteria</taxon>
        <taxon>Rhodobacterales</taxon>
        <taxon>Paracoccaceae</taxon>
        <taxon>Parasedimentitalea</taxon>
    </lineage>
</organism>
<dbReference type="InterPro" id="IPR058924">
    <property type="entry name" value="AGPR_dimerisation_dom"/>
</dbReference>
<dbReference type="CDD" id="cd17895">
    <property type="entry name" value="AGPR_1_N"/>
    <property type="match status" value="1"/>
</dbReference>
<keyword evidence="2 5" id="KW-0028">Amino-acid biosynthesis</keyword>
<evidence type="ECO:0000256" key="3">
    <source>
        <dbReference type="ARBA" id="ARBA00022857"/>
    </source>
</evidence>
<dbReference type="EMBL" id="WSFO01000002">
    <property type="protein sequence ID" value="KAE9631703.1"/>
    <property type="molecule type" value="Genomic_DNA"/>
</dbReference>
<comment type="caution">
    <text evidence="7">The sequence shown here is derived from an EMBL/GenBank/DDBJ whole genome shotgun (WGS) entry which is preliminary data.</text>
</comment>
<comment type="catalytic activity">
    <reaction evidence="5">
        <text>N-acetyl-L-glutamate 5-semialdehyde + phosphate + NADP(+) = N-acetyl-L-glutamyl 5-phosphate + NADPH + H(+)</text>
        <dbReference type="Rhea" id="RHEA:21588"/>
        <dbReference type="ChEBI" id="CHEBI:15378"/>
        <dbReference type="ChEBI" id="CHEBI:29123"/>
        <dbReference type="ChEBI" id="CHEBI:43474"/>
        <dbReference type="ChEBI" id="CHEBI:57783"/>
        <dbReference type="ChEBI" id="CHEBI:57936"/>
        <dbReference type="ChEBI" id="CHEBI:58349"/>
        <dbReference type="EC" id="1.2.1.38"/>
    </reaction>
</comment>
<dbReference type="Gene3D" id="3.40.50.720">
    <property type="entry name" value="NAD(P)-binding Rossmann-like Domain"/>
    <property type="match status" value="1"/>
</dbReference>
<dbReference type="Proteomes" id="UP000441586">
    <property type="component" value="Unassembled WGS sequence"/>
</dbReference>
<dbReference type="GO" id="GO:0051287">
    <property type="term" value="F:NAD binding"/>
    <property type="evidence" value="ECO:0007669"/>
    <property type="project" value="InterPro"/>
</dbReference>
<dbReference type="InterPro" id="IPR000534">
    <property type="entry name" value="Semialdehyde_DH_NAD-bd"/>
</dbReference>
<dbReference type="AlphaFoldDB" id="A0A6A4RDE5"/>
<evidence type="ECO:0000256" key="1">
    <source>
        <dbReference type="ARBA" id="ARBA00022571"/>
    </source>
</evidence>
<proteinExistence type="inferred from homology"/>
<keyword evidence="5" id="KW-0963">Cytoplasm</keyword>
<dbReference type="SMART" id="SM00859">
    <property type="entry name" value="Semialdhyde_dh"/>
    <property type="match status" value="1"/>
</dbReference>
<keyword evidence="4 5" id="KW-0560">Oxidoreductase</keyword>
<evidence type="ECO:0000256" key="4">
    <source>
        <dbReference type="ARBA" id="ARBA00023002"/>
    </source>
</evidence>
<dbReference type="HAMAP" id="MF_00150">
    <property type="entry name" value="ArgC_type1"/>
    <property type="match status" value="1"/>
</dbReference>
<dbReference type="RefSeq" id="WP_158977654.1">
    <property type="nucleotide sequence ID" value="NZ_WSFO01000002.1"/>
</dbReference>
<comment type="subcellular location">
    <subcellularLocation>
        <location evidence="5">Cytoplasm</location>
    </subcellularLocation>
</comment>
<dbReference type="SUPFAM" id="SSF51735">
    <property type="entry name" value="NAD(P)-binding Rossmann-fold domains"/>
    <property type="match status" value="1"/>
</dbReference>
<dbReference type="Pfam" id="PF22698">
    <property type="entry name" value="Semialdhyde_dhC_1"/>
    <property type="match status" value="1"/>
</dbReference>
<dbReference type="Pfam" id="PF01118">
    <property type="entry name" value="Semialdhyde_dh"/>
    <property type="match status" value="1"/>
</dbReference>
<accession>A0A6A4RDE5</accession>
<reference evidence="7 8" key="1">
    <citation type="submission" date="2019-12" db="EMBL/GenBank/DDBJ databases">
        <authorList>
            <person name="Zhang Y.-J."/>
        </authorList>
    </citation>
    <scope>NUCLEOTIDE SEQUENCE [LARGE SCALE GENOMIC DNA]</scope>
    <source>
        <strain evidence="7 8">H18S-6</strain>
    </source>
</reference>
<comment type="similarity">
    <text evidence="5">Belongs to the NAGSA dehydrogenase family. Type 1 subfamily.</text>
</comment>
<gene>
    <name evidence="5" type="primary">argC</name>
    <name evidence="7" type="ORF">GP644_05180</name>
</gene>
<dbReference type="CDD" id="cd23934">
    <property type="entry name" value="AGPR_1_C"/>
    <property type="match status" value="1"/>
</dbReference>
<evidence type="ECO:0000256" key="2">
    <source>
        <dbReference type="ARBA" id="ARBA00022605"/>
    </source>
</evidence>
<dbReference type="InterPro" id="IPR000706">
    <property type="entry name" value="AGPR_type-1"/>
</dbReference>
<evidence type="ECO:0000313" key="8">
    <source>
        <dbReference type="Proteomes" id="UP000441586"/>
    </source>
</evidence>
<dbReference type="GO" id="GO:0003942">
    <property type="term" value="F:N-acetyl-gamma-glutamyl-phosphate reductase activity"/>
    <property type="evidence" value="ECO:0007669"/>
    <property type="project" value="UniProtKB-UniRule"/>
</dbReference>
<dbReference type="InterPro" id="IPR036291">
    <property type="entry name" value="NAD(P)-bd_dom_sf"/>
</dbReference>
<keyword evidence="1 5" id="KW-0055">Arginine biosynthesis</keyword>
<dbReference type="GO" id="GO:0005737">
    <property type="term" value="C:cytoplasm"/>
    <property type="evidence" value="ECO:0007669"/>
    <property type="project" value="UniProtKB-SubCell"/>
</dbReference>
<feature type="domain" description="Semialdehyde dehydrogenase NAD-binding" evidence="6">
    <location>
        <begin position="4"/>
        <end position="141"/>
    </location>
</feature>